<dbReference type="EMBL" id="CP134853">
    <property type="protein sequence ID" value="WNL28003.1"/>
    <property type="molecule type" value="Genomic_DNA"/>
</dbReference>
<evidence type="ECO:0000259" key="4">
    <source>
        <dbReference type="SMART" id="SM00990"/>
    </source>
</evidence>
<dbReference type="EMBL" id="CP135131">
    <property type="protein sequence ID" value="WNP39444.1"/>
    <property type="molecule type" value="Genomic_DNA"/>
</dbReference>
<keyword evidence="2" id="KW-0540">Nuclease</keyword>
<dbReference type="AlphaFoldDB" id="A0AA96L785"/>
<dbReference type="EMBL" id="CP134855">
    <property type="protein sequence ID" value="WNL31202.1"/>
    <property type="molecule type" value="Genomic_DNA"/>
</dbReference>
<reference evidence="8" key="1">
    <citation type="submission" date="2023-09" db="EMBL/GenBank/DDBJ databases">
        <title>Arcobacter tbilisiensis sp. nov. isolated from chicken meat in Tbilisi, Georgia.</title>
        <authorList>
            <person name="Matthias R."/>
            <person name="Zautner A.E."/>
        </authorList>
    </citation>
    <scope>NUCLEOTIDE SEQUENCE</scope>
    <source>
        <strain evidence="7">LEO 101</strain>
        <strain evidence="5">LEO 49</strain>
        <strain evidence="8">LEO 50</strain>
        <strain evidence="6">LEO 53</strain>
    </source>
</reference>
<dbReference type="Gene3D" id="3.40.1350.10">
    <property type="match status" value="1"/>
</dbReference>
<feature type="domain" description="VRR-NUC" evidence="4">
    <location>
        <begin position="7"/>
        <end position="105"/>
    </location>
</feature>
<organism evidence="8">
    <name type="scientific">Arcobacter sp. AZ-2023</name>
    <dbReference type="NCBI Taxonomy" id="3074453"/>
    <lineage>
        <taxon>Bacteria</taxon>
        <taxon>Pseudomonadati</taxon>
        <taxon>Campylobacterota</taxon>
        <taxon>Epsilonproteobacteria</taxon>
        <taxon>Campylobacterales</taxon>
        <taxon>Arcobacteraceae</taxon>
        <taxon>Arcobacter</taxon>
    </lineage>
</organism>
<evidence type="ECO:0000256" key="2">
    <source>
        <dbReference type="ARBA" id="ARBA00022722"/>
    </source>
</evidence>
<evidence type="ECO:0000313" key="7">
    <source>
        <dbReference type="EMBL" id="WNP37352.1"/>
    </source>
</evidence>
<dbReference type="InterPro" id="IPR011856">
    <property type="entry name" value="tRNA_endonuc-like_dom_sf"/>
</dbReference>
<comment type="cofactor">
    <cofactor evidence="1">
        <name>Mg(2+)</name>
        <dbReference type="ChEBI" id="CHEBI:18420"/>
    </cofactor>
</comment>
<dbReference type="GO" id="GO:0016788">
    <property type="term" value="F:hydrolase activity, acting on ester bonds"/>
    <property type="evidence" value="ECO:0007669"/>
    <property type="project" value="InterPro"/>
</dbReference>
<dbReference type="EMBL" id="CP135130">
    <property type="protein sequence ID" value="WNP37352.1"/>
    <property type="molecule type" value="Genomic_DNA"/>
</dbReference>
<evidence type="ECO:0000313" key="6">
    <source>
        <dbReference type="EMBL" id="WNL31202.1"/>
    </source>
</evidence>
<dbReference type="Pfam" id="PF08774">
    <property type="entry name" value="VRR_NUC"/>
    <property type="match status" value="1"/>
</dbReference>
<evidence type="ECO:0000313" key="5">
    <source>
        <dbReference type="EMBL" id="WNL28003.1"/>
    </source>
</evidence>
<protein>
    <submittedName>
        <fullName evidence="8">VRR-NUC domain-containing protein</fullName>
    </submittedName>
</protein>
<dbReference type="InterPro" id="IPR014883">
    <property type="entry name" value="VRR_NUC"/>
</dbReference>
<dbReference type="SMART" id="SM00990">
    <property type="entry name" value="VRR_NUC"/>
    <property type="match status" value="1"/>
</dbReference>
<dbReference type="GO" id="GO:0004518">
    <property type="term" value="F:nuclease activity"/>
    <property type="evidence" value="ECO:0007669"/>
    <property type="project" value="UniProtKB-KW"/>
</dbReference>
<gene>
    <name evidence="7" type="ORF">RJG58_06840</name>
    <name evidence="8" type="ORF">RMP69_06840</name>
    <name evidence="5" type="ORF">RMQ65_01255</name>
    <name evidence="6" type="ORF">RMQ67_06840</name>
</gene>
<keyword evidence="3" id="KW-0378">Hydrolase</keyword>
<sequence>MIKSLIPTEHQEQSLVVKYCTLKKIPIFHIPNGSYKSVTARTKSKQEGLKAGVPDLMIPIANKNHHGLFIEMKRVKNSKVSVYQKQWIELLNKQGYKAIVCYGNNEAIKEIEEYIKEK</sequence>
<evidence type="ECO:0000256" key="3">
    <source>
        <dbReference type="ARBA" id="ARBA00022801"/>
    </source>
</evidence>
<name>A0AA96L785_9BACT</name>
<evidence type="ECO:0000256" key="1">
    <source>
        <dbReference type="ARBA" id="ARBA00001946"/>
    </source>
</evidence>
<evidence type="ECO:0000313" key="8">
    <source>
        <dbReference type="EMBL" id="WNP39444.1"/>
    </source>
</evidence>
<accession>A0AA96L785</accession>
<proteinExistence type="predicted"/>
<dbReference type="GO" id="GO:0003676">
    <property type="term" value="F:nucleic acid binding"/>
    <property type="evidence" value="ECO:0007669"/>
    <property type="project" value="InterPro"/>
</dbReference>